<accession>A0A4R5CSN9</accession>
<dbReference type="GO" id="GO:0016787">
    <property type="term" value="F:hydrolase activity"/>
    <property type="evidence" value="ECO:0007669"/>
    <property type="project" value="UniProtKB-KW"/>
</dbReference>
<organism evidence="2 3">
    <name type="scientific">Flavobacterium hiemivividum</name>
    <dbReference type="NCBI Taxonomy" id="2541734"/>
    <lineage>
        <taxon>Bacteria</taxon>
        <taxon>Pseudomonadati</taxon>
        <taxon>Bacteroidota</taxon>
        <taxon>Flavobacteriia</taxon>
        <taxon>Flavobacteriales</taxon>
        <taxon>Flavobacteriaceae</taxon>
        <taxon>Flavobacterium</taxon>
    </lineage>
</organism>
<dbReference type="InterPro" id="IPR053170">
    <property type="entry name" value="Transcription_regulator"/>
</dbReference>
<comment type="caution">
    <text evidence="2">The sequence shown here is derived from an EMBL/GenBank/DDBJ whole genome shotgun (WGS) entry which is preliminary data.</text>
</comment>
<keyword evidence="2" id="KW-0378">Hydrolase</keyword>
<feature type="transmembrane region" description="Helical" evidence="1">
    <location>
        <begin position="122"/>
        <end position="145"/>
    </location>
</feature>
<dbReference type="PANTHER" id="PTHR40031">
    <property type="entry name" value="HYPOTHETICAL MEMBRANE SPANNING PROTEIN"/>
    <property type="match status" value="1"/>
</dbReference>
<keyword evidence="1" id="KW-0812">Transmembrane</keyword>
<dbReference type="InterPro" id="IPR007404">
    <property type="entry name" value="YdjM-like"/>
</dbReference>
<sequence length="331" mass="37810">MDSLTQIALGIAVAEICAGKQLKNKTFLYGAILGTLPDLDVVVGLFLDPVDGVMIHRGISHSLVLFLFLSPLFGWIISKTEKNKINILRATFLVFLCLFTHVLLDMFTSWGTQILWPLSDRFALKTIFVIDPFYTIPLLIALVMVWRTKDAFLRRKYVKRGLVISSSYLLLSCFIKLYALNKFEKALQKQGITYSEIIVKPTAFNIILWNANVSTPDDYLLGDYSLFDSEAISFTAYAKNAELELKLKGNSDFEKLKIISEGWYIISKKNESLYFNDLRFGLLNANPKQPQFAFSYQFIKTNSRLKAIEVPKEKRDGKLLLQKIFKRLKGN</sequence>
<gene>
    <name evidence="2" type="ORF">E0F98_13825</name>
</gene>
<dbReference type="PANTHER" id="PTHR40031:SF1">
    <property type="entry name" value="MEMBRANE-BOUND METAL-DEPENDENT HYDROLASE"/>
    <property type="match status" value="1"/>
</dbReference>
<evidence type="ECO:0000313" key="2">
    <source>
        <dbReference type="EMBL" id="TDE01911.1"/>
    </source>
</evidence>
<feature type="transmembrane region" description="Helical" evidence="1">
    <location>
        <begin position="157"/>
        <end position="179"/>
    </location>
</feature>
<reference evidence="2 3" key="1">
    <citation type="submission" date="2019-03" db="EMBL/GenBank/DDBJ databases">
        <title>Flavobacterium TSA-D2 sp. nov., isolated from arctic soil.</title>
        <authorList>
            <person name="Chaudhary D.K."/>
        </authorList>
    </citation>
    <scope>NUCLEOTIDE SEQUENCE [LARGE SCALE GENOMIC DNA]</scope>
    <source>
        <strain evidence="2 3">TSA-D2</strain>
    </source>
</reference>
<keyword evidence="1" id="KW-1133">Transmembrane helix</keyword>
<dbReference type="AlphaFoldDB" id="A0A4R5CSN9"/>
<keyword evidence="1" id="KW-0472">Membrane</keyword>
<dbReference type="RefSeq" id="WP_132112485.1">
    <property type="nucleotide sequence ID" value="NZ_SMFO01000013.1"/>
</dbReference>
<feature type="transmembrane region" description="Helical" evidence="1">
    <location>
        <begin position="27"/>
        <end position="47"/>
    </location>
</feature>
<dbReference type="Proteomes" id="UP000294597">
    <property type="component" value="Unassembled WGS sequence"/>
</dbReference>
<proteinExistence type="predicted"/>
<protein>
    <submittedName>
        <fullName evidence="2">Metal-dependent hydrolase</fullName>
    </submittedName>
</protein>
<dbReference type="Pfam" id="PF04307">
    <property type="entry name" value="YdjM"/>
    <property type="match status" value="1"/>
</dbReference>
<feature type="transmembrane region" description="Helical" evidence="1">
    <location>
        <begin position="90"/>
        <end position="110"/>
    </location>
</feature>
<feature type="transmembrane region" description="Helical" evidence="1">
    <location>
        <begin position="59"/>
        <end position="78"/>
    </location>
</feature>
<name>A0A4R5CSN9_9FLAO</name>
<dbReference type="EMBL" id="SMFO01000013">
    <property type="protein sequence ID" value="TDE01911.1"/>
    <property type="molecule type" value="Genomic_DNA"/>
</dbReference>
<evidence type="ECO:0000313" key="3">
    <source>
        <dbReference type="Proteomes" id="UP000294597"/>
    </source>
</evidence>
<keyword evidence="3" id="KW-1185">Reference proteome</keyword>
<evidence type="ECO:0000256" key="1">
    <source>
        <dbReference type="SAM" id="Phobius"/>
    </source>
</evidence>